<sequence>FAFMPLYSSVTELKNSIHKENVTLEKNKQTQNDFSSLAKQYEEIQENSKTLEQAFLEKKTSTILETIENIETIATQRKITQTLTIDPIPEPTDTKILSSSVKLTLQGTSGAIFLFLADLENLDYYISINSADFTKQANGTYNATLKGDIYWL</sequence>
<evidence type="ECO:0000256" key="1">
    <source>
        <dbReference type="SAM" id="Coils"/>
    </source>
</evidence>
<reference evidence="3" key="1">
    <citation type="submission" date="2017-09" db="EMBL/GenBank/DDBJ databases">
        <title>Depth-based differentiation of microbial function through sediment-hosted aquifers and enrichment of novel symbionts in the deep terrestrial subsurface.</title>
        <authorList>
            <person name="Probst A.J."/>
            <person name="Ladd B."/>
            <person name="Jarett J.K."/>
            <person name="Geller-Mcgrath D.E."/>
            <person name="Sieber C.M.K."/>
            <person name="Emerson J.B."/>
            <person name="Anantharaman K."/>
            <person name="Thomas B.C."/>
            <person name="Malmstrom R."/>
            <person name="Stieglmeier M."/>
            <person name="Klingl A."/>
            <person name="Woyke T."/>
            <person name="Ryan C.M."/>
            <person name="Banfield J.F."/>
        </authorList>
    </citation>
    <scope>NUCLEOTIDE SEQUENCE [LARGE SCALE GENOMIC DNA]</scope>
</reference>
<dbReference type="InterPro" id="IPR014717">
    <property type="entry name" value="Transl_elong_EF1B/ribsomal_bS6"/>
</dbReference>
<accession>A0A2H0YRM5</accession>
<dbReference type="Gene3D" id="3.30.70.60">
    <property type="match status" value="1"/>
</dbReference>
<dbReference type="Proteomes" id="UP000228711">
    <property type="component" value="Unassembled WGS sequence"/>
</dbReference>
<feature type="non-terminal residue" evidence="2">
    <location>
        <position position="1"/>
    </location>
</feature>
<dbReference type="AlphaFoldDB" id="A0A2H0YRM5"/>
<feature type="coiled-coil region" evidence="1">
    <location>
        <begin position="27"/>
        <end position="54"/>
    </location>
</feature>
<gene>
    <name evidence="2" type="ORF">COT25_04585</name>
</gene>
<comment type="caution">
    <text evidence="2">The sequence shown here is derived from an EMBL/GenBank/DDBJ whole genome shotgun (WGS) entry which is preliminary data.</text>
</comment>
<evidence type="ECO:0000313" key="2">
    <source>
        <dbReference type="EMBL" id="PIS41155.1"/>
    </source>
</evidence>
<dbReference type="EMBL" id="PEXV01000146">
    <property type="protein sequence ID" value="PIS41155.1"/>
    <property type="molecule type" value="Genomic_DNA"/>
</dbReference>
<keyword evidence="1" id="KW-0175">Coiled coil</keyword>
<name>A0A2H0YRM5_9BACT</name>
<proteinExistence type="predicted"/>
<evidence type="ECO:0000313" key="3">
    <source>
        <dbReference type="Proteomes" id="UP000228711"/>
    </source>
</evidence>
<organism evidence="2 3">
    <name type="scientific">Candidatus Kerfeldbacteria bacterium CG08_land_8_20_14_0_20_42_7</name>
    <dbReference type="NCBI Taxonomy" id="2014245"/>
    <lineage>
        <taxon>Bacteria</taxon>
        <taxon>Candidatus Kerfeldiibacteriota</taxon>
    </lineage>
</organism>
<protein>
    <submittedName>
        <fullName evidence="2">Uncharacterized protein</fullName>
    </submittedName>
</protein>